<proteinExistence type="predicted"/>
<evidence type="ECO:0008006" key="5">
    <source>
        <dbReference type="Google" id="ProtNLM"/>
    </source>
</evidence>
<dbReference type="Gene3D" id="3.40.50.300">
    <property type="entry name" value="P-loop containing nucleotide triphosphate hydrolases"/>
    <property type="match status" value="1"/>
</dbReference>
<dbReference type="InterPro" id="IPR056264">
    <property type="entry name" value="R2_ABCA1-4-like"/>
</dbReference>
<dbReference type="InterPro" id="IPR003439">
    <property type="entry name" value="ABC_transporter-like_ATP-bd"/>
</dbReference>
<reference evidence="3 4" key="1">
    <citation type="submission" date="2024-04" db="EMBL/GenBank/DDBJ databases">
        <authorList>
            <consortium name="Genoscope - CEA"/>
            <person name="William W."/>
        </authorList>
    </citation>
    <scope>NUCLEOTIDE SEQUENCE [LARGE SCALE GENOMIC DNA]</scope>
</reference>
<organism evidence="3 4">
    <name type="scientific">Lymnaea stagnalis</name>
    <name type="common">Great pond snail</name>
    <name type="synonym">Helix stagnalis</name>
    <dbReference type="NCBI Taxonomy" id="6523"/>
    <lineage>
        <taxon>Eukaryota</taxon>
        <taxon>Metazoa</taxon>
        <taxon>Spiralia</taxon>
        <taxon>Lophotrochozoa</taxon>
        <taxon>Mollusca</taxon>
        <taxon>Gastropoda</taxon>
        <taxon>Heterobranchia</taxon>
        <taxon>Euthyneura</taxon>
        <taxon>Panpulmonata</taxon>
        <taxon>Hygrophila</taxon>
        <taxon>Lymnaeoidea</taxon>
        <taxon>Lymnaeidae</taxon>
        <taxon>Lymnaea</taxon>
    </lineage>
</organism>
<dbReference type="GO" id="GO:0016887">
    <property type="term" value="F:ATP hydrolysis activity"/>
    <property type="evidence" value="ECO:0007669"/>
    <property type="project" value="InterPro"/>
</dbReference>
<dbReference type="Proteomes" id="UP001497497">
    <property type="component" value="Unassembled WGS sequence"/>
</dbReference>
<dbReference type="GO" id="GO:0005524">
    <property type="term" value="F:ATP binding"/>
    <property type="evidence" value="ECO:0007669"/>
    <property type="project" value="InterPro"/>
</dbReference>
<keyword evidence="4" id="KW-1185">Reference proteome</keyword>
<dbReference type="Pfam" id="PF23321">
    <property type="entry name" value="R1_ABCA1"/>
    <property type="match status" value="1"/>
</dbReference>
<dbReference type="PANTHER" id="PTHR19229">
    <property type="entry name" value="ATP-BINDING CASSETTE TRANSPORTER SUBFAMILY A ABCA"/>
    <property type="match status" value="1"/>
</dbReference>
<evidence type="ECO:0000313" key="4">
    <source>
        <dbReference type="Proteomes" id="UP001497497"/>
    </source>
</evidence>
<dbReference type="EMBL" id="CAXITT010000784">
    <property type="protein sequence ID" value="CAL1546216.1"/>
    <property type="molecule type" value="Genomic_DNA"/>
</dbReference>
<dbReference type="GO" id="GO:0140359">
    <property type="term" value="F:ABC-type transporter activity"/>
    <property type="evidence" value="ECO:0007669"/>
    <property type="project" value="InterPro"/>
</dbReference>
<dbReference type="AlphaFoldDB" id="A0AAV2IIZ9"/>
<dbReference type="InterPro" id="IPR026082">
    <property type="entry name" value="ABCA"/>
</dbReference>
<evidence type="ECO:0000313" key="3">
    <source>
        <dbReference type="EMBL" id="CAL1546216.1"/>
    </source>
</evidence>
<feature type="domain" description="ABCA1-4-like C-terminal R2 regulatory" evidence="2">
    <location>
        <begin position="179"/>
        <end position="255"/>
    </location>
</feature>
<evidence type="ECO:0000259" key="2">
    <source>
        <dbReference type="Pfam" id="PF23321"/>
    </source>
</evidence>
<gene>
    <name evidence="3" type="ORF">GSLYS_00019593001</name>
</gene>
<feature type="domain" description="ABC transporter" evidence="1">
    <location>
        <begin position="1"/>
        <end position="116"/>
    </location>
</feature>
<dbReference type="GO" id="GO:0005319">
    <property type="term" value="F:lipid transporter activity"/>
    <property type="evidence" value="ECO:0007669"/>
    <property type="project" value="TreeGrafter"/>
</dbReference>
<dbReference type="SUPFAM" id="SSF52540">
    <property type="entry name" value="P-loop containing nucleoside triphosphate hydrolases"/>
    <property type="match status" value="1"/>
</dbReference>
<dbReference type="Pfam" id="PF00005">
    <property type="entry name" value="ABC_tran"/>
    <property type="match status" value="1"/>
</dbReference>
<accession>A0AAV2IIZ9</accession>
<name>A0AAV2IIZ9_LYMST</name>
<dbReference type="InterPro" id="IPR027417">
    <property type="entry name" value="P-loop_NTPase"/>
</dbReference>
<evidence type="ECO:0000259" key="1">
    <source>
        <dbReference type="Pfam" id="PF00005"/>
    </source>
</evidence>
<dbReference type="CDD" id="cd03263">
    <property type="entry name" value="ABC_subfamily_A"/>
    <property type="match status" value="1"/>
</dbReference>
<feature type="non-terminal residue" evidence="3">
    <location>
        <position position="255"/>
    </location>
</feature>
<comment type="caution">
    <text evidence="3">The sequence shown here is derived from an EMBL/GenBank/DDBJ whole genome shotgun (WGS) entry which is preliminary data.</text>
</comment>
<protein>
    <recommendedName>
        <fullName evidence="5">ABC transporter domain-containing protein</fullName>
    </recommendedName>
</protein>
<dbReference type="PANTHER" id="PTHR19229:SF250">
    <property type="entry name" value="ABC TRANSPORTER DOMAIN-CONTAINING PROTEIN-RELATED"/>
    <property type="match status" value="1"/>
</dbReference>
<dbReference type="GO" id="GO:0016020">
    <property type="term" value="C:membrane"/>
    <property type="evidence" value="ECO:0007669"/>
    <property type="project" value="InterPro"/>
</dbReference>
<sequence>MLTGDVVITGGDIYVESKNIKWYLKSIQSRMGYCPQYDALHDLLTGQETLFLYGRLRGVPEKELPVVTARVVTFVNLHPYEGQKTHTYSGGTKRKLSIGISVIGDPAFIMLDEPTAGMDPISRRTVWDVLHLIRKSGRTLVLTSHSMEECDALCTRIAIMVQGKIMCLGSPQYLKNKYGQGFTVILYAKHDEEGKTIKWDETIEFIKKTFAGSEVFNQMDTYVHMQVPQKGRSLADIFEILQEAQGKFGFSRYTV</sequence>